<reference evidence="3" key="1">
    <citation type="journal article" date="2019" name="Int. J. Syst. Evol. Microbiol.">
        <title>The Global Catalogue of Microorganisms (GCM) 10K type strain sequencing project: providing services to taxonomists for standard genome sequencing and annotation.</title>
        <authorList>
            <consortium name="The Broad Institute Genomics Platform"/>
            <consortium name="The Broad Institute Genome Sequencing Center for Infectious Disease"/>
            <person name="Wu L."/>
            <person name="Ma J."/>
        </authorList>
    </citation>
    <scope>NUCLEOTIDE SEQUENCE [LARGE SCALE GENOMIC DNA]</scope>
    <source>
        <strain evidence="3">KCTC 52924</strain>
    </source>
</reference>
<protein>
    <recommendedName>
        <fullName evidence="4">Lipoprotein</fullName>
    </recommendedName>
</protein>
<keyword evidence="3" id="KW-1185">Reference proteome</keyword>
<dbReference type="Proteomes" id="UP001597532">
    <property type="component" value="Unassembled WGS sequence"/>
</dbReference>
<keyword evidence="1" id="KW-0732">Signal</keyword>
<comment type="caution">
    <text evidence="2">The sequence shown here is derived from an EMBL/GenBank/DDBJ whole genome shotgun (WGS) entry which is preliminary data.</text>
</comment>
<evidence type="ECO:0000313" key="3">
    <source>
        <dbReference type="Proteomes" id="UP001597532"/>
    </source>
</evidence>
<feature type="chain" id="PRO_5047542097" description="Lipoprotein" evidence="1">
    <location>
        <begin position="20"/>
        <end position="153"/>
    </location>
</feature>
<dbReference type="RefSeq" id="WP_251806167.1">
    <property type="nucleotide sequence ID" value="NZ_CP166679.1"/>
</dbReference>
<feature type="signal peptide" evidence="1">
    <location>
        <begin position="1"/>
        <end position="19"/>
    </location>
</feature>
<evidence type="ECO:0000313" key="2">
    <source>
        <dbReference type="EMBL" id="MFD2790958.1"/>
    </source>
</evidence>
<organism evidence="2 3">
    <name type="scientific">Arenibacter antarcticus</name>
    <dbReference type="NCBI Taxonomy" id="2040469"/>
    <lineage>
        <taxon>Bacteria</taxon>
        <taxon>Pseudomonadati</taxon>
        <taxon>Bacteroidota</taxon>
        <taxon>Flavobacteriia</taxon>
        <taxon>Flavobacteriales</taxon>
        <taxon>Flavobacteriaceae</taxon>
        <taxon>Arenibacter</taxon>
    </lineage>
</organism>
<dbReference type="EMBL" id="JBHUOK010000032">
    <property type="protein sequence ID" value="MFD2790958.1"/>
    <property type="molecule type" value="Genomic_DNA"/>
</dbReference>
<evidence type="ECO:0008006" key="4">
    <source>
        <dbReference type="Google" id="ProtNLM"/>
    </source>
</evidence>
<name>A0ABW5VL57_9FLAO</name>
<proteinExistence type="predicted"/>
<gene>
    <name evidence="2" type="ORF">ACFS1K_14375</name>
</gene>
<evidence type="ECO:0000256" key="1">
    <source>
        <dbReference type="SAM" id="SignalP"/>
    </source>
</evidence>
<dbReference type="PROSITE" id="PS51257">
    <property type="entry name" value="PROKAR_LIPOPROTEIN"/>
    <property type="match status" value="1"/>
</dbReference>
<accession>A0ABW5VL57</accession>
<sequence>MNKYLILLLLSFLIMSACGKDEISTYDEPFVHINFNKQENLNIRSNRKDVVSYYVYLSSKPLTEDLYVDYSLIKGDGLTEGVDYKILTTENPLHFPTGIYQRPIQIQWLERSVDPTMDNTLTIKLDSNNLSISTGLPGPSHNQSKLMFKKVNN</sequence>